<reference evidence="3 4" key="1">
    <citation type="submission" date="2009-11" db="EMBL/GenBank/DDBJ databases">
        <title>Annotation of Allomyces macrogynus ATCC 38327.</title>
        <authorList>
            <consortium name="The Broad Institute Genome Sequencing Platform"/>
            <person name="Russ C."/>
            <person name="Cuomo C."/>
            <person name="Burger G."/>
            <person name="Gray M.W."/>
            <person name="Holland P.W.H."/>
            <person name="King N."/>
            <person name="Lang F.B.F."/>
            <person name="Roger A.J."/>
            <person name="Ruiz-Trillo I."/>
            <person name="Young S.K."/>
            <person name="Zeng Q."/>
            <person name="Gargeya S."/>
            <person name="Fitzgerald M."/>
            <person name="Haas B."/>
            <person name="Abouelleil A."/>
            <person name="Alvarado L."/>
            <person name="Arachchi H.M."/>
            <person name="Berlin A."/>
            <person name="Chapman S.B."/>
            <person name="Gearin G."/>
            <person name="Goldberg J."/>
            <person name="Griggs A."/>
            <person name="Gujja S."/>
            <person name="Hansen M."/>
            <person name="Heiman D."/>
            <person name="Howarth C."/>
            <person name="Larimer J."/>
            <person name="Lui A."/>
            <person name="MacDonald P.J.P."/>
            <person name="McCowen C."/>
            <person name="Montmayeur A."/>
            <person name="Murphy C."/>
            <person name="Neiman D."/>
            <person name="Pearson M."/>
            <person name="Priest M."/>
            <person name="Roberts A."/>
            <person name="Saif S."/>
            <person name="Shea T."/>
            <person name="Sisk P."/>
            <person name="Stolte C."/>
            <person name="Sykes S."/>
            <person name="Wortman J."/>
            <person name="Nusbaum C."/>
            <person name="Birren B."/>
        </authorList>
    </citation>
    <scope>NUCLEOTIDE SEQUENCE [LARGE SCALE GENOMIC DNA]</scope>
    <source>
        <strain evidence="3 4">ATCC 38327</strain>
    </source>
</reference>
<reference evidence="4" key="2">
    <citation type="submission" date="2009-11" db="EMBL/GenBank/DDBJ databases">
        <title>The Genome Sequence of Allomyces macrogynus strain ATCC 38327.</title>
        <authorList>
            <consortium name="The Broad Institute Genome Sequencing Platform"/>
            <person name="Russ C."/>
            <person name="Cuomo C."/>
            <person name="Shea T."/>
            <person name="Young S.K."/>
            <person name="Zeng Q."/>
            <person name="Koehrsen M."/>
            <person name="Haas B."/>
            <person name="Borodovsky M."/>
            <person name="Guigo R."/>
            <person name="Alvarado L."/>
            <person name="Berlin A."/>
            <person name="Borenstein D."/>
            <person name="Chen Z."/>
            <person name="Engels R."/>
            <person name="Freedman E."/>
            <person name="Gellesch M."/>
            <person name="Goldberg J."/>
            <person name="Griggs A."/>
            <person name="Gujja S."/>
            <person name="Heiman D."/>
            <person name="Hepburn T."/>
            <person name="Howarth C."/>
            <person name="Jen D."/>
            <person name="Larson L."/>
            <person name="Lewis B."/>
            <person name="Mehta T."/>
            <person name="Park D."/>
            <person name="Pearson M."/>
            <person name="Roberts A."/>
            <person name="Saif S."/>
            <person name="Shenoy N."/>
            <person name="Sisk P."/>
            <person name="Stolte C."/>
            <person name="Sykes S."/>
            <person name="Walk T."/>
            <person name="White J."/>
            <person name="Yandava C."/>
            <person name="Burger G."/>
            <person name="Gray M.W."/>
            <person name="Holland P.W.H."/>
            <person name="King N."/>
            <person name="Lang F.B.F."/>
            <person name="Roger A.J."/>
            <person name="Ruiz-Trillo I."/>
            <person name="Lander E."/>
            <person name="Nusbaum C."/>
        </authorList>
    </citation>
    <scope>NUCLEOTIDE SEQUENCE [LARGE SCALE GENOMIC DNA]</scope>
    <source>
        <strain evidence="4">ATCC 38327</strain>
    </source>
</reference>
<dbReference type="VEuPathDB" id="FungiDB:AMAG_05921"/>
<dbReference type="PANTHER" id="PTHR31840">
    <property type="entry name" value="COILED-COIL DOMAIN-CONTAINING PROTEIN 97"/>
    <property type="match status" value="1"/>
</dbReference>
<dbReference type="EMBL" id="GG745336">
    <property type="protein sequence ID" value="KNE60541.1"/>
    <property type="molecule type" value="Genomic_DNA"/>
</dbReference>
<feature type="domain" description="CCD97-like C-terminal" evidence="2">
    <location>
        <begin position="2"/>
        <end position="89"/>
    </location>
</feature>
<feature type="domain" description="CCD97-like C-terminal" evidence="2">
    <location>
        <begin position="96"/>
        <end position="147"/>
    </location>
</feature>
<dbReference type="OMA" id="ERSTNQW"/>
<evidence type="ECO:0000313" key="4">
    <source>
        <dbReference type="Proteomes" id="UP000054350"/>
    </source>
</evidence>
<dbReference type="PANTHER" id="PTHR31840:SF1">
    <property type="entry name" value="COILED-COIL DOMAIN-CONTAINING PROTEIN 97"/>
    <property type="match status" value="1"/>
</dbReference>
<feature type="region of interest" description="Disordered" evidence="1">
    <location>
        <begin position="64"/>
        <end position="94"/>
    </location>
</feature>
<proteinExistence type="predicted"/>
<protein>
    <recommendedName>
        <fullName evidence="2">CCD97-like C-terminal domain-containing protein</fullName>
    </recommendedName>
</protein>
<evidence type="ECO:0000259" key="2">
    <source>
        <dbReference type="Pfam" id="PF09747"/>
    </source>
</evidence>
<gene>
    <name evidence="3" type="ORF">AMAG_05921</name>
</gene>
<accession>A0A0L0SDI0</accession>
<keyword evidence="4" id="KW-1185">Reference proteome</keyword>
<dbReference type="Proteomes" id="UP000054350">
    <property type="component" value="Unassembled WGS sequence"/>
</dbReference>
<dbReference type="OrthoDB" id="333176at2759"/>
<name>A0A0L0SDI0_ALLM3</name>
<dbReference type="AlphaFoldDB" id="A0A0L0SDI0"/>
<evidence type="ECO:0000313" key="3">
    <source>
        <dbReference type="EMBL" id="KNE60541.1"/>
    </source>
</evidence>
<dbReference type="Pfam" id="PF09747">
    <property type="entry name" value="CCD97-like_C"/>
    <property type="match status" value="2"/>
</dbReference>
<organism evidence="3 4">
    <name type="scientific">Allomyces macrogynus (strain ATCC 38327)</name>
    <name type="common">Allomyces javanicus var. macrogynus</name>
    <dbReference type="NCBI Taxonomy" id="578462"/>
    <lineage>
        <taxon>Eukaryota</taxon>
        <taxon>Fungi</taxon>
        <taxon>Fungi incertae sedis</taxon>
        <taxon>Blastocladiomycota</taxon>
        <taxon>Blastocladiomycetes</taxon>
        <taxon>Blastocladiales</taxon>
        <taxon>Blastocladiaceae</taxon>
        <taxon>Allomyces</taxon>
    </lineage>
</organism>
<feature type="compositionally biased region" description="Acidic residues" evidence="1">
    <location>
        <begin position="68"/>
        <end position="91"/>
    </location>
</feature>
<dbReference type="InterPro" id="IPR018613">
    <property type="entry name" value="Ccdc97-like"/>
</dbReference>
<evidence type="ECO:0000256" key="1">
    <source>
        <dbReference type="SAM" id="MobiDB-lite"/>
    </source>
</evidence>
<sequence>MYLDRILLPGGYFAESTMQLRAPRLYRDMVSRLPPRPHNDDRNGIVASLFDCIDAEAATAALVNAEARDDEEVDSDEEKGGDEQEEVEDVPPDVHEERVEEMRLALIDAWLAGEDATFDYSVVDGNPEYDDLTTMAADDEDAYFDSEEPDCDAVCTDTGILDY</sequence>
<dbReference type="InterPro" id="IPR040233">
    <property type="entry name" value="CCD97-like_C"/>
</dbReference>
<dbReference type="STRING" id="578462.A0A0L0SDI0"/>